<evidence type="ECO:0000259" key="5">
    <source>
        <dbReference type="Pfam" id="PF01826"/>
    </source>
</evidence>
<reference evidence="7" key="1">
    <citation type="submission" date="2022-11" db="UniProtKB">
        <authorList>
            <consortium name="WormBaseParasite"/>
        </authorList>
    </citation>
    <scope>IDENTIFICATION</scope>
</reference>
<evidence type="ECO:0000256" key="3">
    <source>
        <dbReference type="ARBA" id="ARBA00023157"/>
    </source>
</evidence>
<dbReference type="AlphaFoldDB" id="A0A914CTK1"/>
<evidence type="ECO:0000313" key="7">
    <source>
        <dbReference type="WBParaSite" id="ACRNAN_scaffold14487.g7366.t1"/>
    </source>
</evidence>
<dbReference type="CDD" id="cd19941">
    <property type="entry name" value="TIL"/>
    <property type="match status" value="2"/>
</dbReference>
<keyword evidence="2" id="KW-0722">Serine protease inhibitor</keyword>
<accession>A0A914CTK1</accession>
<feature type="domain" description="TIL" evidence="5">
    <location>
        <begin position="80"/>
        <end position="139"/>
    </location>
</feature>
<evidence type="ECO:0000256" key="4">
    <source>
        <dbReference type="SAM" id="SignalP"/>
    </source>
</evidence>
<keyword evidence="6" id="KW-1185">Reference proteome</keyword>
<dbReference type="SUPFAM" id="SSF57567">
    <property type="entry name" value="Serine protease inhibitors"/>
    <property type="match status" value="2"/>
</dbReference>
<name>A0A914CTK1_9BILA</name>
<dbReference type="GO" id="GO:0004867">
    <property type="term" value="F:serine-type endopeptidase inhibitor activity"/>
    <property type="evidence" value="ECO:0007669"/>
    <property type="project" value="UniProtKB-KW"/>
</dbReference>
<sequence>MGCTLPPFTIACLLFFSCISFNHSFILTEKVRAANHNVSHKLSDYFKDYFEWVNNTLAEEQQHRRVKRCETGFSFCFISCPNNSYWTEYSGCEQSCENIKQLQQNPDLESACTEMCIAKCQCKDGYARHNGDCIESQLCPGLVCGENEEWARCGGCEGTCYKKFPICNPECKRGKCVCRRSEFVRHDGRCIRRSSCPA</sequence>
<dbReference type="Pfam" id="PF01826">
    <property type="entry name" value="TIL"/>
    <property type="match status" value="1"/>
</dbReference>
<feature type="signal peptide" evidence="4">
    <location>
        <begin position="1"/>
        <end position="24"/>
    </location>
</feature>
<dbReference type="Gene3D" id="2.10.25.10">
    <property type="entry name" value="Laminin"/>
    <property type="match status" value="2"/>
</dbReference>
<dbReference type="WBParaSite" id="ACRNAN_scaffold14487.g7366.t1">
    <property type="protein sequence ID" value="ACRNAN_scaffold14487.g7366.t1"/>
    <property type="gene ID" value="ACRNAN_scaffold14487.g7366"/>
</dbReference>
<proteinExistence type="predicted"/>
<evidence type="ECO:0000313" key="6">
    <source>
        <dbReference type="Proteomes" id="UP000887540"/>
    </source>
</evidence>
<organism evidence="6 7">
    <name type="scientific">Acrobeloides nanus</name>
    <dbReference type="NCBI Taxonomy" id="290746"/>
    <lineage>
        <taxon>Eukaryota</taxon>
        <taxon>Metazoa</taxon>
        <taxon>Ecdysozoa</taxon>
        <taxon>Nematoda</taxon>
        <taxon>Chromadorea</taxon>
        <taxon>Rhabditida</taxon>
        <taxon>Tylenchina</taxon>
        <taxon>Cephalobomorpha</taxon>
        <taxon>Cephaloboidea</taxon>
        <taxon>Cephalobidae</taxon>
        <taxon>Acrobeloides</taxon>
    </lineage>
</organism>
<dbReference type="InterPro" id="IPR002919">
    <property type="entry name" value="TIL_dom"/>
</dbReference>
<evidence type="ECO:0000256" key="1">
    <source>
        <dbReference type="ARBA" id="ARBA00022690"/>
    </source>
</evidence>
<keyword evidence="4" id="KW-0732">Signal</keyword>
<feature type="chain" id="PRO_5037414519" evidence="4">
    <location>
        <begin position="25"/>
        <end position="198"/>
    </location>
</feature>
<dbReference type="PANTHER" id="PTHR23259">
    <property type="entry name" value="RIDDLE"/>
    <property type="match status" value="1"/>
</dbReference>
<keyword evidence="1" id="KW-0646">Protease inhibitor</keyword>
<dbReference type="Proteomes" id="UP000887540">
    <property type="component" value="Unplaced"/>
</dbReference>
<evidence type="ECO:0000256" key="2">
    <source>
        <dbReference type="ARBA" id="ARBA00022900"/>
    </source>
</evidence>
<keyword evidence="3" id="KW-1015">Disulfide bond</keyword>
<dbReference type="PANTHER" id="PTHR23259:SF70">
    <property type="entry name" value="ACCESSORY GLAND PROTEIN ACP62F-RELATED"/>
    <property type="match status" value="1"/>
</dbReference>
<protein>
    <submittedName>
        <fullName evidence="7">TIL domain-containing protein</fullName>
    </submittedName>
</protein>
<dbReference type="InterPro" id="IPR051368">
    <property type="entry name" value="SerProtInhib-TIL_Domain"/>
</dbReference>
<dbReference type="InterPro" id="IPR036084">
    <property type="entry name" value="Ser_inhib-like_sf"/>
</dbReference>